<dbReference type="GO" id="GO:0000018">
    <property type="term" value="P:regulation of DNA recombination"/>
    <property type="evidence" value="ECO:0007669"/>
    <property type="project" value="TreeGrafter"/>
</dbReference>
<name>A0A099CYQ5_9GAMM</name>
<dbReference type="HAMAP" id="MF_00194">
    <property type="entry name" value="RdgC"/>
    <property type="match status" value="1"/>
</dbReference>
<reference evidence="8 10" key="2">
    <citation type="submission" date="2020-08" db="EMBL/GenBank/DDBJ databases">
        <title>Genomic Encyclopedia of Type Strains, Phase IV (KMG-IV): sequencing the most valuable type-strain genomes for metagenomic binning, comparative biology and taxonomic classification.</title>
        <authorList>
            <person name="Goeker M."/>
        </authorList>
    </citation>
    <scope>NUCLEOTIDE SEQUENCE [LARGE SCALE GENOMIC DNA]</scope>
    <source>
        <strain evidence="8 10">DSM 107085</strain>
    </source>
</reference>
<dbReference type="HOGENOM" id="CLU_052038_1_1_6"/>
<proteinExistence type="inferred from homology"/>
<dbReference type="Pfam" id="PF04381">
    <property type="entry name" value="RdgC"/>
    <property type="match status" value="1"/>
</dbReference>
<evidence type="ECO:0000313" key="8">
    <source>
        <dbReference type="EMBL" id="MBB6184687.1"/>
    </source>
</evidence>
<comment type="subcellular location">
    <subcellularLocation>
        <location evidence="1 6">Cytoplasm</location>
        <location evidence="1 6">Nucleoid</location>
    </subcellularLocation>
</comment>
<dbReference type="OrthoDB" id="5290530at2"/>
<comment type="similarity">
    <text evidence="2 6">Belongs to the RdgC family.</text>
</comment>
<dbReference type="AlphaFoldDB" id="A0A099CYQ5"/>
<keyword evidence="4 6" id="KW-0963">Cytoplasm</keyword>
<evidence type="ECO:0000256" key="2">
    <source>
        <dbReference type="ARBA" id="ARBA00008657"/>
    </source>
</evidence>
<organism evidence="7 9">
    <name type="scientific">Oleiagrimonas soli</name>
    <dbReference type="NCBI Taxonomy" id="1543381"/>
    <lineage>
        <taxon>Bacteria</taxon>
        <taxon>Pseudomonadati</taxon>
        <taxon>Pseudomonadota</taxon>
        <taxon>Gammaproteobacteria</taxon>
        <taxon>Lysobacterales</taxon>
        <taxon>Rhodanobacteraceae</taxon>
        <taxon>Oleiagrimonas</taxon>
    </lineage>
</organism>
<evidence type="ECO:0000256" key="1">
    <source>
        <dbReference type="ARBA" id="ARBA00004453"/>
    </source>
</evidence>
<dbReference type="InterPro" id="IPR007476">
    <property type="entry name" value="RdgC"/>
</dbReference>
<evidence type="ECO:0000256" key="5">
    <source>
        <dbReference type="ARBA" id="ARBA00023172"/>
    </source>
</evidence>
<reference evidence="7 9" key="1">
    <citation type="submission" date="2014-09" db="EMBL/GenBank/DDBJ databases">
        <title>Xanthomonadaceae 3.5X direct submission.</title>
        <authorList>
            <person name="Fang T."/>
            <person name="Wang H."/>
        </authorList>
    </citation>
    <scope>NUCLEOTIDE SEQUENCE [LARGE SCALE GENOMIC DNA]</scope>
    <source>
        <strain evidence="7 9">3.5X</strain>
    </source>
</reference>
<dbReference type="GO" id="GO:0006310">
    <property type="term" value="P:DNA recombination"/>
    <property type="evidence" value="ECO:0007669"/>
    <property type="project" value="UniProtKB-UniRule"/>
</dbReference>
<dbReference type="PANTHER" id="PTHR38103">
    <property type="entry name" value="RECOMBINATION-ASSOCIATED PROTEIN RDGC"/>
    <property type="match status" value="1"/>
</dbReference>
<dbReference type="EMBL" id="JROI01000003">
    <property type="protein sequence ID" value="KGI79098.1"/>
    <property type="molecule type" value="Genomic_DNA"/>
</dbReference>
<dbReference type="NCBIfam" id="NF001464">
    <property type="entry name" value="PRK00321.1-5"/>
    <property type="match status" value="1"/>
</dbReference>
<dbReference type="RefSeq" id="WP_043099053.1">
    <property type="nucleotide sequence ID" value="NZ_JACHET010000001.1"/>
</dbReference>
<accession>A0A099CYQ5</accession>
<evidence type="ECO:0000256" key="6">
    <source>
        <dbReference type="HAMAP-Rule" id="MF_00194"/>
    </source>
</evidence>
<keyword evidence="5 6" id="KW-0233">DNA recombination</keyword>
<dbReference type="GO" id="GO:0005737">
    <property type="term" value="C:cytoplasm"/>
    <property type="evidence" value="ECO:0007669"/>
    <property type="project" value="UniProtKB-UniRule"/>
</dbReference>
<dbReference type="EMBL" id="JACHET010000001">
    <property type="protein sequence ID" value="MBB6184687.1"/>
    <property type="molecule type" value="Genomic_DNA"/>
</dbReference>
<dbReference type="GO" id="GO:0043590">
    <property type="term" value="C:bacterial nucleoid"/>
    <property type="evidence" value="ECO:0007669"/>
    <property type="project" value="TreeGrafter"/>
</dbReference>
<evidence type="ECO:0000313" key="9">
    <source>
        <dbReference type="Proteomes" id="UP000029708"/>
    </source>
</evidence>
<gene>
    <name evidence="6" type="primary">rdgC</name>
    <name evidence="8" type="ORF">HNQ86_002032</name>
    <name evidence="7" type="ORF">LF63_0101025</name>
</gene>
<comment type="function">
    <text evidence="6">May be involved in recombination.</text>
</comment>
<evidence type="ECO:0000313" key="7">
    <source>
        <dbReference type="EMBL" id="KGI79098.1"/>
    </source>
</evidence>
<dbReference type="PANTHER" id="PTHR38103:SF1">
    <property type="entry name" value="RECOMBINATION-ASSOCIATED PROTEIN RDGC"/>
    <property type="match status" value="1"/>
</dbReference>
<evidence type="ECO:0000256" key="4">
    <source>
        <dbReference type="ARBA" id="ARBA00022490"/>
    </source>
</evidence>
<evidence type="ECO:0000256" key="3">
    <source>
        <dbReference type="ARBA" id="ARBA00022296"/>
    </source>
</evidence>
<keyword evidence="9" id="KW-1185">Reference proteome</keyword>
<dbReference type="STRING" id="1543381.LF63_0101025"/>
<evidence type="ECO:0000313" key="10">
    <source>
        <dbReference type="Proteomes" id="UP000560000"/>
    </source>
</evidence>
<dbReference type="Proteomes" id="UP000029708">
    <property type="component" value="Unassembled WGS sequence"/>
</dbReference>
<sequence length="305" mass="34127">MFFRNLTLFRFPPSVAESLGELDAALDEHRLRPCGAMEMATHGFVPPLGPDAEALTHGVGDSLLVTVGSEDKLLPASVVNEELSRKVRKLAEDEGRRVGGRERKRLKQEVLDQLMPRAFSRPSRMQVWLQRKLGWAVFDTSSRKAAEQGLTNLREALGSFPALPLAPEKSPRQIMTDWLTSGDLPAGLTLSDECELRDPANAGGAVVRCRHQELESDEIREHLRGGKQVFQLGLEFDERIGFVLGEDMVIRKLKFFDVITDELDHAQADSAAEEMDARFALMTLELERLLQKLDEWFGLPRPDGA</sequence>
<dbReference type="Proteomes" id="UP000560000">
    <property type="component" value="Unassembled WGS sequence"/>
</dbReference>
<protein>
    <recommendedName>
        <fullName evidence="3 6">Recombination-associated protein RdgC</fullName>
    </recommendedName>
</protein>
<comment type="caution">
    <text evidence="7">The sequence shown here is derived from an EMBL/GenBank/DDBJ whole genome shotgun (WGS) entry which is preliminary data.</text>
</comment>
<dbReference type="GO" id="GO:0003690">
    <property type="term" value="F:double-stranded DNA binding"/>
    <property type="evidence" value="ECO:0007669"/>
    <property type="project" value="TreeGrafter"/>
</dbReference>